<dbReference type="RefSeq" id="XP_033398942.1">
    <property type="nucleotide sequence ID" value="XM_033535754.1"/>
</dbReference>
<dbReference type="GeneID" id="54293250"/>
<evidence type="ECO:0000256" key="1">
    <source>
        <dbReference type="SAM" id="MobiDB-lite"/>
    </source>
</evidence>
<feature type="region of interest" description="Disordered" evidence="1">
    <location>
        <begin position="78"/>
        <end position="133"/>
    </location>
</feature>
<reference evidence="2" key="1">
    <citation type="journal article" date="2020" name="Stud. Mycol.">
        <title>101 Dothideomycetes genomes: a test case for predicting lifestyles and emergence of pathogens.</title>
        <authorList>
            <person name="Haridas S."/>
            <person name="Albert R."/>
            <person name="Binder M."/>
            <person name="Bloem J."/>
            <person name="Labutti K."/>
            <person name="Salamov A."/>
            <person name="Andreopoulos B."/>
            <person name="Baker S."/>
            <person name="Barry K."/>
            <person name="Bills G."/>
            <person name="Bluhm B."/>
            <person name="Cannon C."/>
            <person name="Castanera R."/>
            <person name="Culley D."/>
            <person name="Daum C."/>
            <person name="Ezra D."/>
            <person name="Gonzalez J."/>
            <person name="Henrissat B."/>
            <person name="Kuo A."/>
            <person name="Liang C."/>
            <person name="Lipzen A."/>
            <person name="Lutzoni F."/>
            <person name="Magnuson J."/>
            <person name="Mondo S."/>
            <person name="Nolan M."/>
            <person name="Ohm R."/>
            <person name="Pangilinan J."/>
            <person name="Park H.-J."/>
            <person name="Ramirez L."/>
            <person name="Alfaro M."/>
            <person name="Sun H."/>
            <person name="Tritt A."/>
            <person name="Yoshinaga Y."/>
            <person name="Zwiers L.-H."/>
            <person name="Turgeon B."/>
            <person name="Goodwin S."/>
            <person name="Spatafora J."/>
            <person name="Crous P."/>
            <person name="Grigoriev I."/>
        </authorList>
    </citation>
    <scope>NUCLEOTIDE SEQUENCE</scope>
    <source>
        <strain evidence="2">CBS 121167</strain>
    </source>
</reference>
<protein>
    <submittedName>
        <fullName evidence="2">Uncharacterized protein</fullName>
    </submittedName>
</protein>
<dbReference type="AlphaFoldDB" id="A0A6A6BGC7"/>
<evidence type="ECO:0000313" key="2">
    <source>
        <dbReference type="EMBL" id="KAF2143230.1"/>
    </source>
</evidence>
<organism evidence="2 3">
    <name type="scientific">Aplosporella prunicola CBS 121167</name>
    <dbReference type="NCBI Taxonomy" id="1176127"/>
    <lineage>
        <taxon>Eukaryota</taxon>
        <taxon>Fungi</taxon>
        <taxon>Dikarya</taxon>
        <taxon>Ascomycota</taxon>
        <taxon>Pezizomycotina</taxon>
        <taxon>Dothideomycetes</taxon>
        <taxon>Dothideomycetes incertae sedis</taxon>
        <taxon>Botryosphaeriales</taxon>
        <taxon>Aplosporellaceae</taxon>
        <taxon>Aplosporella</taxon>
    </lineage>
</organism>
<feature type="compositionally biased region" description="Low complexity" evidence="1">
    <location>
        <begin position="80"/>
        <end position="117"/>
    </location>
</feature>
<name>A0A6A6BGC7_9PEZI</name>
<accession>A0A6A6BGC7</accession>
<proteinExistence type="predicted"/>
<dbReference type="EMBL" id="ML995482">
    <property type="protein sequence ID" value="KAF2143230.1"/>
    <property type="molecule type" value="Genomic_DNA"/>
</dbReference>
<gene>
    <name evidence="2" type="ORF">K452DRAFT_167791</name>
</gene>
<feature type="region of interest" description="Disordered" evidence="1">
    <location>
        <begin position="1"/>
        <end position="28"/>
    </location>
</feature>
<dbReference type="Proteomes" id="UP000799438">
    <property type="component" value="Unassembled WGS sequence"/>
</dbReference>
<sequence length="133" mass="14334">MDLSGNIPAADADASTDAGGKTSRVEMSTRAEEARVISAPSVMHARSLARQGSRRRPLALAWLATQPRPDATIAERAKRQGFMQQQQQQQRSATQCSAAQRAVRRAPQQSSAAASGPRRLDGHEREAAQDDLS</sequence>
<feature type="compositionally biased region" description="Basic and acidic residues" evidence="1">
    <location>
        <begin position="118"/>
        <end position="133"/>
    </location>
</feature>
<keyword evidence="3" id="KW-1185">Reference proteome</keyword>
<evidence type="ECO:0000313" key="3">
    <source>
        <dbReference type="Proteomes" id="UP000799438"/>
    </source>
</evidence>
<feature type="compositionally biased region" description="Low complexity" evidence="1">
    <location>
        <begin position="9"/>
        <end position="18"/>
    </location>
</feature>